<dbReference type="Proteomes" id="UP000823388">
    <property type="component" value="Chromosome 3K"/>
</dbReference>
<keyword evidence="3" id="KW-1185">Reference proteome</keyword>
<dbReference type="PANTHER" id="PTHR47069:SF11">
    <property type="entry name" value="OS04G0275550 PROTEIN"/>
    <property type="match status" value="1"/>
</dbReference>
<evidence type="ECO:0000313" key="2">
    <source>
        <dbReference type="EMBL" id="KAG2623224.1"/>
    </source>
</evidence>
<reference evidence="2" key="1">
    <citation type="submission" date="2020-05" db="EMBL/GenBank/DDBJ databases">
        <title>WGS assembly of Panicum virgatum.</title>
        <authorList>
            <person name="Lovell J.T."/>
            <person name="Jenkins J."/>
            <person name="Shu S."/>
            <person name="Juenger T.E."/>
            <person name="Schmutz J."/>
        </authorList>
    </citation>
    <scope>NUCLEOTIDE SEQUENCE</scope>
    <source>
        <strain evidence="2">AP13</strain>
    </source>
</reference>
<gene>
    <name evidence="2" type="ORF">PVAP13_3KG041064</name>
</gene>
<dbReference type="PANTHER" id="PTHR47069">
    <property type="match status" value="1"/>
</dbReference>
<dbReference type="EMBL" id="CM029041">
    <property type="protein sequence ID" value="KAG2623224.1"/>
    <property type="molecule type" value="Genomic_DNA"/>
</dbReference>
<feature type="region of interest" description="Disordered" evidence="1">
    <location>
        <begin position="117"/>
        <end position="190"/>
    </location>
</feature>
<organism evidence="2 3">
    <name type="scientific">Panicum virgatum</name>
    <name type="common">Blackwell switchgrass</name>
    <dbReference type="NCBI Taxonomy" id="38727"/>
    <lineage>
        <taxon>Eukaryota</taxon>
        <taxon>Viridiplantae</taxon>
        <taxon>Streptophyta</taxon>
        <taxon>Embryophyta</taxon>
        <taxon>Tracheophyta</taxon>
        <taxon>Spermatophyta</taxon>
        <taxon>Magnoliopsida</taxon>
        <taxon>Liliopsida</taxon>
        <taxon>Poales</taxon>
        <taxon>Poaceae</taxon>
        <taxon>PACMAD clade</taxon>
        <taxon>Panicoideae</taxon>
        <taxon>Panicodae</taxon>
        <taxon>Paniceae</taxon>
        <taxon>Panicinae</taxon>
        <taxon>Panicum</taxon>
        <taxon>Panicum sect. Hiantes</taxon>
    </lineage>
</organism>
<comment type="caution">
    <text evidence="2">The sequence shown here is derived from an EMBL/GenBank/DDBJ whole genome shotgun (WGS) entry which is preliminary data.</text>
</comment>
<feature type="compositionally biased region" description="Polar residues" evidence="1">
    <location>
        <begin position="130"/>
        <end position="140"/>
    </location>
</feature>
<evidence type="ECO:0000256" key="1">
    <source>
        <dbReference type="SAM" id="MobiDB-lite"/>
    </source>
</evidence>
<proteinExistence type="predicted"/>
<sequence>MQQGNCQEGKMSRLGWRNLVKAFKERIGWNHDKNQLLARYRQLKIFHTCLTELKSSTGGGRAGGSYKARKDVWDHYTKKLKEVERLKFEEPSWASLLPAMFKDVAIEWGSMLGTAAARSTAERDSEDTPVQDSTSLPTSGSRKRGSSDATKSTADSPSKKEQPAMSPSSSSRSKKIKNGATKTFRQAESK</sequence>
<evidence type="ECO:0008006" key="4">
    <source>
        <dbReference type="Google" id="ProtNLM"/>
    </source>
</evidence>
<evidence type="ECO:0000313" key="3">
    <source>
        <dbReference type="Proteomes" id="UP000823388"/>
    </source>
</evidence>
<feature type="compositionally biased region" description="Polar residues" evidence="1">
    <location>
        <begin position="147"/>
        <end position="156"/>
    </location>
</feature>
<name>A0A8T0UQR2_PANVG</name>
<dbReference type="AlphaFoldDB" id="A0A8T0UQR2"/>
<protein>
    <recommendedName>
        <fullName evidence="4">Myb/SANT-like domain-containing protein</fullName>
    </recommendedName>
</protein>
<accession>A0A8T0UQR2</accession>